<keyword evidence="5" id="KW-1185">Reference proteome</keyword>
<evidence type="ECO:0000256" key="2">
    <source>
        <dbReference type="ARBA" id="ARBA00022737"/>
    </source>
</evidence>
<name>A0A9Q0N3W7_9DIPT</name>
<dbReference type="PANTHER" id="PTHR24412:SF172">
    <property type="entry name" value="KELCH-LIKE PROTEIN 10"/>
    <property type="match status" value="1"/>
</dbReference>
<dbReference type="Pfam" id="PF24681">
    <property type="entry name" value="Kelch_KLHDC2_KLHL20_DRC7"/>
    <property type="match status" value="1"/>
</dbReference>
<dbReference type="SUPFAM" id="SSF50965">
    <property type="entry name" value="Galactose oxidase, central domain"/>
    <property type="match status" value="1"/>
</dbReference>
<gene>
    <name evidence="4" type="primary">Klhl10_1</name>
    <name evidence="4" type="ORF">Bhyg_08011</name>
</gene>
<dbReference type="InterPro" id="IPR015915">
    <property type="entry name" value="Kelch-typ_b-propeller"/>
</dbReference>
<keyword evidence="1" id="KW-0880">Kelch repeat</keyword>
<dbReference type="Pfam" id="PF01344">
    <property type="entry name" value="Kelch_1"/>
    <property type="match status" value="2"/>
</dbReference>
<dbReference type="OrthoDB" id="191037at2759"/>
<sequence>MRFASARSLNKSLLPTSRLFLLRNFEEVAAKGNEIVEISLKDLCTILKDDLLNIKDECTAWECAVRWIKHNSDERRQYVSMLLQTVRLGILQTEYFMDEVKNHEFVKDNEEARPIIIKTLSFLYELDEIGKREIEQIHTPSNAIPRIPQDIIFITGGWHRTQAVSKIQSYDSRADRWIFALDEDLSRPLAYHGSASVGYKIYVIGGFDGNSYFNSCRVYDTLNKSWQEISPMHSRRGYVSVVELNGFIYAMGGFDGEIRLDSVEKYDSSTNQWSLIENMNSARSDAHACVLNKKIYIVGGFTGQIILQTAEMFDPNTGKWTNIANMATRRSGVACVGYNGLLYAMGGFDGHARLSSCERYDPSNDEWKRIIDMPRKKSNFGIEVLDNMIFTIGGYNGLFTLTHCECLDVAENQWYEVTELKITLSGVKAVVVRELPNVSDYIYKNRTDLIEERRRRMIVTQFRQSVGNNAEI</sequence>
<proteinExistence type="predicted"/>
<evidence type="ECO:0000313" key="5">
    <source>
        <dbReference type="Proteomes" id="UP001151699"/>
    </source>
</evidence>
<comment type="caution">
    <text evidence="4">The sequence shown here is derived from an EMBL/GenBank/DDBJ whole genome shotgun (WGS) entry which is preliminary data.</text>
</comment>
<dbReference type="Proteomes" id="UP001151699">
    <property type="component" value="Chromosome B"/>
</dbReference>
<evidence type="ECO:0000256" key="1">
    <source>
        <dbReference type="ARBA" id="ARBA00022441"/>
    </source>
</evidence>
<dbReference type="SMART" id="SM00875">
    <property type="entry name" value="BACK"/>
    <property type="match status" value="1"/>
</dbReference>
<organism evidence="4 5">
    <name type="scientific">Pseudolycoriella hygida</name>
    <dbReference type="NCBI Taxonomy" id="35572"/>
    <lineage>
        <taxon>Eukaryota</taxon>
        <taxon>Metazoa</taxon>
        <taxon>Ecdysozoa</taxon>
        <taxon>Arthropoda</taxon>
        <taxon>Hexapoda</taxon>
        <taxon>Insecta</taxon>
        <taxon>Pterygota</taxon>
        <taxon>Neoptera</taxon>
        <taxon>Endopterygota</taxon>
        <taxon>Diptera</taxon>
        <taxon>Nematocera</taxon>
        <taxon>Sciaroidea</taxon>
        <taxon>Sciaridae</taxon>
        <taxon>Pseudolycoriella</taxon>
    </lineage>
</organism>
<dbReference type="Gene3D" id="2.120.10.80">
    <property type="entry name" value="Kelch-type beta propeller"/>
    <property type="match status" value="1"/>
</dbReference>
<dbReference type="Gene3D" id="1.25.40.420">
    <property type="match status" value="1"/>
</dbReference>
<feature type="domain" description="BACK" evidence="3">
    <location>
        <begin position="2"/>
        <end position="101"/>
    </location>
</feature>
<dbReference type="AlphaFoldDB" id="A0A9Q0N3W7"/>
<dbReference type="SMART" id="SM00612">
    <property type="entry name" value="Kelch"/>
    <property type="match status" value="6"/>
</dbReference>
<dbReference type="InterPro" id="IPR011705">
    <property type="entry name" value="BACK"/>
</dbReference>
<dbReference type="PANTHER" id="PTHR24412">
    <property type="entry name" value="KELCH PROTEIN"/>
    <property type="match status" value="1"/>
</dbReference>
<dbReference type="InterPro" id="IPR011043">
    <property type="entry name" value="Gal_Oxase/kelch_b-propeller"/>
</dbReference>
<dbReference type="InterPro" id="IPR006652">
    <property type="entry name" value="Kelch_1"/>
</dbReference>
<reference evidence="4" key="1">
    <citation type="submission" date="2022-07" db="EMBL/GenBank/DDBJ databases">
        <authorList>
            <person name="Trinca V."/>
            <person name="Uliana J.V.C."/>
            <person name="Torres T.T."/>
            <person name="Ward R.J."/>
            <person name="Monesi N."/>
        </authorList>
    </citation>
    <scope>NUCLEOTIDE SEQUENCE</scope>
    <source>
        <strain evidence="4">HSMRA1968</strain>
        <tissue evidence="4">Whole embryos</tissue>
    </source>
</reference>
<dbReference type="Pfam" id="PF07707">
    <property type="entry name" value="BACK"/>
    <property type="match status" value="1"/>
</dbReference>
<evidence type="ECO:0000259" key="3">
    <source>
        <dbReference type="SMART" id="SM00875"/>
    </source>
</evidence>
<keyword evidence="2" id="KW-0677">Repeat</keyword>
<accession>A0A9Q0N3W7</accession>
<protein>
    <submittedName>
        <fullName evidence="4">Kelch-like protein 10</fullName>
    </submittedName>
</protein>
<dbReference type="EMBL" id="WJQU01000002">
    <property type="protein sequence ID" value="KAJ6643055.1"/>
    <property type="molecule type" value="Genomic_DNA"/>
</dbReference>
<evidence type="ECO:0000313" key="4">
    <source>
        <dbReference type="EMBL" id="KAJ6643055.1"/>
    </source>
</evidence>